<comment type="caution">
    <text evidence="1">The sequence shown here is derived from an EMBL/GenBank/DDBJ whole genome shotgun (WGS) entry which is preliminary data.</text>
</comment>
<sequence>MTDIIMKEFVCVSCSHSELEPGEKIIRVAHIRIRADDDPTNYGWIKEADTFWMCPDCSRPKAILRCYYCKATTQDLAKRRDTIPQLYTIAWAATDTETTYCFRCADSAIYGIKNEHIKDPEKQKELIKSFSTTAMLDLSQRLLQKD</sequence>
<accession>A0A0F9RPQ7</accession>
<organism evidence="1">
    <name type="scientific">marine sediment metagenome</name>
    <dbReference type="NCBI Taxonomy" id="412755"/>
    <lineage>
        <taxon>unclassified sequences</taxon>
        <taxon>metagenomes</taxon>
        <taxon>ecological metagenomes</taxon>
    </lineage>
</organism>
<protein>
    <submittedName>
        <fullName evidence="1">Uncharacterized protein</fullName>
    </submittedName>
</protein>
<name>A0A0F9RPQ7_9ZZZZ</name>
<dbReference type="AlphaFoldDB" id="A0A0F9RPQ7"/>
<proteinExistence type="predicted"/>
<gene>
    <name evidence="1" type="ORF">LCGC14_0569580</name>
</gene>
<dbReference type="EMBL" id="LAZR01000834">
    <property type="protein sequence ID" value="KKN56729.1"/>
    <property type="molecule type" value="Genomic_DNA"/>
</dbReference>
<evidence type="ECO:0000313" key="1">
    <source>
        <dbReference type="EMBL" id="KKN56729.1"/>
    </source>
</evidence>
<reference evidence="1" key="1">
    <citation type="journal article" date="2015" name="Nature">
        <title>Complex archaea that bridge the gap between prokaryotes and eukaryotes.</title>
        <authorList>
            <person name="Spang A."/>
            <person name="Saw J.H."/>
            <person name="Jorgensen S.L."/>
            <person name="Zaremba-Niedzwiedzka K."/>
            <person name="Martijn J."/>
            <person name="Lind A.E."/>
            <person name="van Eijk R."/>
            <person name="Schleper C."/>
            <person name="Guy L."/>
            <person name="Ettema T.J."/>
        </authorList>
    </citation>
    <scope>NUCLEOTIDE SEQUENCE</scope>
</reference>